<feature type="transmembrane region" description="Helical" evidence="3">
    <location>
        <begin position="148"/>
        <end position="168"/>
    </location>
</feature>
<dbReference type="GO" id="GO:0006171">
    <property type="term" value="P:cAMP biosynthetic process"/>
    <property type="evidence" value="ECO:0007669"/>
    <property type="project" value="TreeGrafter"/>
</dbReference>
<reference evidence="5 6" key="1">
    <citation type="journal article" date="2018" name="BMC Genomics">
        <title>The genome of Naegleria lovaniensis, the basis for a comparative approach to unravel pathogenicity factors of the human pathogenic amoeba N. fowleri.</title>
        <authorList>
            <person name="Liechti N."/>
            <person name="Schurch N."/>
            <person name="Bruggmann R."/>
            <person name="Wittwer M."/>
        </authorList>
    </citation>
    <scope>NUCLEOTIDE SEQUENCE [LARGE SCALE GENOMIC DNA]</scope>
    <source>
        <strain evidence="5 6">ATCC 30569</strain>
    </source>
</reference>
<dbReference type="SUPFAM" id="SSF55073">
    <property type="entry name" value="Nucleotide cyclase"/>
    <property type="match status" value="1"/>
</dbReference>
<evidence type="ECO:0000313" key="6">
    <source>
        <dbReference type="Proteomes" id="UP000816034"/>
    </source>
</evidence>
<dbReference type="GO" id="GO:0035556">
    <property type="term" value="P:intracellular signal transduction"/>
    <property type="evidence" value="ECO:0007669"/>
    <property type="project" value="InterPro"/>
</dbReference>
<comment type="caution">
    <text evidence="5">The sequence shown here is derived from an EMBL/GenBank/DDBJ whole genome shotgun (WGS) entry which is preliminary data.</text>
</comment>
<gene>
    <name evidence="5" type="ORF">C9374_010250</name>
</gene>
<feature type="region of interest" description="Disordered" evidence="2">
    <location>
        <begin position="1"/>
        <end position="102"/>
    </location>
</feature>
<dbReference type="GeneID" id="68102704"/>
<evidence type="ECO:0000256" key="3">
    <source>
        <dbReference type="SAM" id="Phobius"/>
    </source>
</evidence>
<keyword evidence="3" id="KW-0812">Transmembrane</keyword>
<dbReference type="InterPro" id="IPR029787">
    <property type="entry name" value="Nucleotide_cyclase"/>
</dbReference>
<feature type="compositionally biased region" description="Polar residues" evidence="2">
    <location>
        <begin position="20"/>
        <end position="30"/>
    </location>
</feature>
<evidence type="ECO:0000259" key="4">
    <source>
        <dbReference type="PROSITE" id="PS50125"/>
    </source>
</evidence>
<feature type="coiled-coil region" evidence="1">
    <location>
        <begin position="182"/>
        <end position="209"/>
    </location>
</feature>
<name>A0AA88GE49_NAELO</name>
<dbReference type="Gene3D" id="3.30.70.1230">
    <property type="entry name" value="Nucleotide cyclase"/>
    <property type="match status" value="1"/>
</dbReference>
<dbReference type="EMBL" id="PYSW02000041">
    <property type="protein sequence ID" value="KAG2374876.1"/>
    <property type="molecule type" value="Genomic_DNA"/>
</dbReference>
<dbReference type="SMART" id="SM00044">
    <property type="entry name" value="CYCc"/>
    <property type="match status" value="1"/>
</dbReference>
<sequence>MEQTPQSQQQQQQQHPKLMTQASLASTSSRKLTDEDDSNSVKQIEVISNPLKQRKESQRTLRSDCSSSSQSSLFQPKTAGVTKQTSKPNLNNKRAKMKRSSTVTGRGLISSKSFVPITPIGVRPTELESKKKHPNWVPKISFQCTATIITLCIIAFSSISIWAIAFGVHISLMKKDRNASVLDNTLSTAKTIQETLKSLSREAKDLQTSLSTIDTIGTLRSYSHLRSIQALITQKALSLGTLVDGIYVSYYKSGDFLSITPSSRTEPLFWLEMYIKSLTGKENYGREYSELDLYSWLANSTVEMTPKSSRTHSNIETSSLEAMCYEASSILQPKLTSPFAFEYFSVDNIGAISVKLSFNSTDYGCIGILLSKRYLEALLKPSPSLSAIQDIDTSFIEGFTGKVARLNLDTILSVDYSALPSSESGINWTILCKATSVETWNTVFMALVVIAVPILSLIGVSIVWICYRFIFFKHINLLSKGFSDLKKLELESDAVLQALEMKAFCSEVASIRNNFRNIHTNISSFTKYVPVCVSQEVIQNKKTAVLGLEDILCVVSFLDIKDFTAYSEKLTPNQLVRVMSDAFEGLSSLVVDGGAVLDKYIGDCVMSFYECGAGGMQNQMKTACQVAIASVRFLKSMWKIWRQEGLPLLECRIGLNCGPVKRGNFGSNNRFQYTILGDVVNTTSRLEGLNKRYGTEILVTDPIYQTVSQFQMFEIEGRALQVTKSEQRQFELFKSLNFADITLDEMIFRRVDNVAVKGKDSFIPIYALVDRCDIPAKQAEIFFDHDLAIYNQGIHLLLDKLDVRGALAKFEEISLKDNLVNQKIQFCKDLMLKNESEWTGLLKLDEK</sequence>
<evidence type="ECO:0000256" key="2">
    <source>
        <dbReference type="SAM" id="MobiDB-lite"/>
    </source>
</evidence>
<organism evidence="5 6">
    <name type="scientific">Naegleria lovaniensis</name>
    <name type="common">Amoeba</name>
    <dbReference type="NCBI Taxonomy" id="51637"/>
    <lineage>
        <taxon>Eukaryota</taxon>
        <taxon>Discoba</taxon>
        <taxon>Heterolobosea</taxon>
        <taxon>Tetramitia</taxon>
        <taxon>Eutetramitia</taxon>
        <taxon>Vahlkampfiidae</taxon>
        <taxon>Naegleria</taxon>
    </lineage>
</organism>
<evidence type="ECO:0000256" key="1">
    <source>
        <dbReference type="SAM" id="Coils"/>
    </source>
</evidence>
<keyword evidence="3" id="KW-0472">Membrane</keyword>
<dbReference type="AlphaFoldDB" id="A0AA88GE49"/>
<protein>
    <recommendedName>
        <fullName evidence="4">Guanylate cyclase domain-containing protein</fullName>
    </recommendedName>
</protein>
<dbReference type="Proteomes" id="UP000816034">
    <property type="component" value="Unassembled WGS sequence"/>
</dbReference>
<feature type="compositionally biased region" description="Low complexity" evidence="2">
    <location>
        <begin position="1"/>
        <end position="14"/>
    </location>
</feature>
<dbReference type="PANTHER" id="PTHR43081:SF1">
    <property type="entry name" value="ADENYLATE CYCLASE, TERMINAL-DIFFERENTIATION SPECIFIC"/>
    <property type="match status" value="1"/>
</dbReference>
<dbReference type="PANTHER" id="PTHR43081">
    <property type="entry name" value="ADENYLATE CYCLASE, TERMINAL-DIFFERENTIATION SPECIFIC-RELATED"/>
    <property type="match status" value="1"/>
</dbReference>
<dbReference type="Pfam" id="PF00211">
    <property type="entry name" value="Guanylate_cyc"/>
    <property type="match status" value="1"/>
</dbReference>
<proteinExistence type="predicted"/>
<dbReference type="InterPro" id="IPR050697">
    <property type="entry name" value="Adenylyl/Guanylyl_Cyclase_3/4"/>
</dbReference>
<keyword evidence="3" id="KW-1133">Transmembrane helix</keyword>
<feature type="compositionally biased region" description="Basic and acidic residues" evidence="2">
    <location>
        <begin position="53"/>
        <end position="62"/>
    </location>
</feature>
<accession>A0AA88GE49</accession>
<dbReference type="PROSITE" id="PS50125">
    <property type="entry name" value="GUANYLATE_CYCLASE_2"/>
    <property type="match status" value="1"/>
</dbReference>
<feature type="transmembrane region" description="Helical" evidence="3">
    <location>
        <begin position="443"/>
        <end position="470"/>
    </location>
</feature>
<dbReference type="CDD" id="cd07302">
    <property type="entry name" value="CHD"/>
    <property type="match status" value="1"/>
</dbReference>
<feature type="compositionally biased region" description="Low complexity" evidence="2">
    <location>
        <begin position="63"/>
        <end position="73"/>
    </location>
</feature>
<feature type="compositionally biased region" description="Polar residues" evidence="2">
    <location>
        <begin position="81"/>
        <end position="92"/>
    </location>
</feature>
<keyword evidence="1" id="KW-0175">Coiled coil</keyword>
<dbReference type="InterPro" id="IPR001054">
    <property type="entry name" value="A/G_cyclase"/>
</dbReference>
<dbReference type="RefSeq" id="XP_044544050.1">
    <property type="nucleotide sequence ID" value="XM_044685774.1"/>
</dbReference>
<keyword evidence="6" id="KW-1185">Reference proteome</keyword>
<evidence type="ECO:0000313" key="5">
    <source>
        <dbReference type="EMBL" id="KAG2374876.1"/>
    </source>
</evidence>
<feature type="domain" description="Guanylate cyclase" evidence="4">
    <location>
        <begin position="554"/>
        <end position="687"/>
    </location>
</feature>